<gene>
    <name evidence="1" type="ORF">Purlil1_1375</name>
</gene>
<reference evidence="1 2" key="1">
    <citation type="journal article" date="2024" name="Microbiol. Resour. Announc.">
        <title>Genome annotations for the ascomycete fungi Trichoderma harzianum, Trichoderma aggressivum, and Purpureocillium lilacinum.</title>
        <authorList>
            <person name="Beijen E.P.W."/>
            <person name="Ohm R.A."/>
        </authorList>
    </citation>
    <scope>NUCLEOTIDE SEQUENCE [LARGE SCALE GENOMIC DNA]</scope>
    <source>
        <strain evidence="1 2">CBS 150709</strain>
    </source>
</reference>
<dbReference type="EMBL" id="JAWRVI010000004">
    <property type="protein sequence ID" value="KAK4093884.1"/>
    <property type="molecule type" value="Genomic_DNA"/>
</dbReference>
<keyword evidence="2" id="KW-1185">Reference proteome</keyword>
<sequence>MGALGSVRVRHSTVKLVAHQKHLPDAVLPDDVPGKVPGLGMEGLGAEDVGGVGAEVQEVMVHGPEVVTGRR</sequence>
<evidence type="ECO:0000313" key="2">
    <source>
        <dbReference type="Proteomes" id="UP001287286"/>
    </source>
</evidence>
<organism evidence="1 2">
    <name type="scientific">Purpureocillium lilacinum</name>
    <name type="common">Paecilomyces lilacinus</name>
    <dbReference type="NCBI Taxonomy" id="33203"/>
    <lineage>
        <taxon>Eukaryota</taxon>
        <taxon>Fungi</taxon>
        <taxon>Dikarya</taxon>
        <taxon>Ascomycota</taxon>
        <taxon>Pezizomycotina</taxon>
        <taxon>Sordariomycetes</taxon>
        <taxon>Hypocreomycetidae</taxon>
        <taxon>Hypocreales</taxon>
        <taxon>Ophiocordycipitaceae</taxon>
        <taxon>Purpureocillium</taxon>
    </lineage>
</organism>
<accession>A0ABR0CBU6</accession>
<name>A0ABR0CBU6_PURLI</name>
<evidence type="ECO:0000313" key="1">
    <source>
        <dbReference type="EMBL" id="KAK4093884.1"/>
    </source>
</evidence>
<comment type="caution">
    <text evidence="1">The sequence shown here is derived from an EMBL/GenBank/DDBJ whole genome shotgun (WGS) entry which is preliminary data.</text>
</comment>
<proteinExistence type="predicted"/>
<dbReference type="Proteomes" id="UP001287286">
    <property type="component" value="Unassembled WGS sequence"/>
</dbReference>
<protein>
    <submittedName>
        <fullName evidence="1">Uncharacterized protein</fullName>
    </submittedName>
</protein>